<feature type="transmembrane region" description="Helical" evidence="5">
    <location>
        <begin position="68"/>
        <end position="90"/>
    </location>
</feature>
<keyword evidence="3 5" id="KW-1133">Transmembrane helix</keyword>
<feature type="transmembrane region" description="Helical" evidence="5">
    <location>
        <begin position="315"/>
        <end position="340"/>
    </location>
</feature>
<evidence type="ECO:0000256" key="3">
    <source>
        <dbReference type="ARBA" id="ARBA00022989"/>
    </source>
</evidence>
<organism evidence="8 9">
    <name type="scientific">Apiospora rasikravindrae</name>
    <dbReference type="NCBI Taxonomy" id="990691"/>
    <lineage>
        <taxon>Eukaryota</taxon>
        <taxon>Fungi</taxon>
        <taxon>Dikarya</taxon>
        <taxon>Ascomycota</taxon>
        <taxon>Pezizomycotina</taxon>
        <taxon>Sordariomycetes</taxon>
        <taxon>Xylariomycetidae</taxon>
        <taxon>Amphisphaeriales</taxon>
        <taxon>Apiosporaceae</taxon>
        <taxon>Apiospora</taxon>
    </lineage>
</organism>
<feature type="transmembrane region" description="Helical" evidence="5">
    <location>
        <begin position="240"/>
        <end position="260"/>
    </location>
</feature>
<reference evidence="8 9" key="1">
    <citation type="submission" date="2023-01" db="EMBL/GenBank/DDBJ databases">
        <title>Analysis of 21 Apiospora genomes using comparative genomics revels a genus with tremendous synthesis potential of carbohydrate active enzymes and secondary metabolites.</title>
        <authorList>
            <person name="Sorensen T."/>
        </authorList>
    </citation>
    <scope>NUCLEOTIDE SEQUENCE [LARGE SCALE GENOMIC DNA]</scope>
    <source>
        <strain evidence="8 9">CBS 33761</strain>
    </source>
</reference>
<evidence type="ECO:0000256" key="1">
    <source>
        <dbReference type="ARBA" id="ARBA00004141"/>
    </source>
</evidence>
<dbReference type="PANTHER" id="PTHR23501:SF43">
    <property type="entry name" value="MULTIDRUG TRANSPORTER, PUTATIVE (AFU_ORTHOLOGUE AFUA_6G03040)-RELATED"/>
    <property type="match status" value="1"/>
</dbReference>
<evidence type="ECO:0000256" key="4">
    <source>
        <dbReference type="ARBA" id="ARBA00023136"/>
    </source>
</evidence>
<keyword evidence="6" id="KW-0732">Signal</keyword>
<evidence type="ECO:0000313" key="9">
    <source>
        <dbReference type="Proteomes" id="UP001444661"/>
    </source>
</evidence>
<dbReference type="Pfam" id="PF07690">
    <property type="entry name" value="MFS_1"/>
    <property type="match status" value="1"/>
</dbReference>
<feature type="chain" id="PRO_5045279793" evidence="6">
    <location>
        <begin position="19"/>
        <end position="415"/>
    </location>
</feature>
<feature type="signal peptide" evidence="6">
    <location>
        <begin position="1"/>
        <end position="18"/>
    </location>
</feature>
<dbReference type="Gene3D" id="1.20.1720.10">
    <property type="entry name" value="Multidrug resistance protein D"/>
    <property type="match status" value="1"/>
</dbReference>
<accession>A0ABR1S0J5</accession>
<feature type="transmembrane region" description="Helical" evidence="5">
    <location>
        <begin position="127"/>
        <end position="148"/>
    </location>
</feature>
<evidence type="ECO:0000259" key="7">
    <source>
        <dbReference type="PROSITE" id="PS50850"/>
    </source>
</evidence>
<dbReference type="PROSITE" id="PS50850">
    <property type="entry name" value="MFS"/>
    <property type="match status" value="1"/>
</dbReference>
<evidence type="ECO:0000256" key="5">
    <source>
        <dbReference type="SAM" id="Phobius"/>
    </source>
</evidence>
<feature type="transmembrane region" description="Helical" evidence="5">
    <location>
        <begin position="281"/>
        <end position="303"/>
    </location>
</feature>
<protein>
    <submittedName>
        <fullName evidence="8">MFS general substrate transporter</fullName>
    </submittedName>
</protein>
<evidence type="ECO:0000256" key="6">
    <source>
        <dbReference type="SAM" id="SignalP"/>
    </source>
</evidence>
<feature type="domain" description="Major facilitator superfamily (MFS) profile" evidence="7">
    <location>
        <begin position="3"/>
        <end position="415"/>
    </location>
</feature>
<gene>
    <name evidence="8" type="ORF">PG993_011767</name>
</gene>
<feature type="transmembrane region" description="Helical" evidence="5">
    <location>
        <begin position="380"/>
        <end position="400"/>
    </location>
</feature>
<feature type="transmembrane region" description="Helical" evidence="5">
    <location>
        <begin position="209"/>
        <end position="228"/>
    </location>
</feature>
<dbReference type="InterPro" id="IPR011701">
    <property type="entry name" value="MFS"/>
</dbReference>
<proteinExistence type="predicted"/>
<evidence type="ECO:0000256" key="2">
    <source>
        <dbReference type="ARBA" id="ARBA00022692"/>
    </source>
</evidence>
<sequence length="415" mass="45111">MTSALSKIVSLFMIQAEASVTSTAVTAITNDLGNFEKNSWIFSSYLLTYSAFPIFLAKISDIFGRKQVLLCCIVSFIAFSGACGGAQTFLQLIMFRWIKGLGAGGISAICIGYGFELRPPSKWPVHSALLMMAASVSMSISPLIGAAFTQVGQWRWCFLMKWRILFSVPIGVTAFVLLFFAMPRKLKLEPAATVAKPGQRMARMARLDYPGLLMFVGATVFLMTALQQAAQGVSYSSPEVLTLLILTPCFLACFLLWQWLLSRRSYNLDPILSWSLLTNRLFISTIANAWLSGMAMTVTVVQIPQRFVLVHGFSAIRAGVSLLPFAAVMSFTSVVLSVIMTKSKVPALYTLLFGACIEVAGLAGLSQVSTQGGDPRASEYGFQVLAAVGLGIYNVILLLMTPHVVEKKDLGTHLS</sequence>
<feature type="transmembrane region" description="Helical" evidence="5">
    <location>
        <begin position="40"/>
        <end position="56"/>
    </location>
</feature>
<feature type="transmembrane region" description="Helical" evidence="5">
    <location>
        <begin position="160"/>
        <end position="181"/>
    </location>
</feature>
<dbReference type="InterPro" id="IPR036259">
    <property type="entry name" value="MFS_trans_sf"/>
</dbReference>
<name>A0ABR1S0J5_9PEZI</name>
<dbReference type="SUPFAM" id="SSF103473">
    <property type="entry name" value="MFS general substrate transporter"/>
    <property type="match status" value="1"/>
</dbReference>
<dbReference type="InterPro" id="IPR020846">
    <property type="entry name" value="MFS_dom"/>
</dbReference>
<keyword evidence="9" id="KW-1185">Reference proteome</keyword>
<keyword evidence="2 5" id="KW-0812">Transmembrane</keyword>
<feature type="transmembrane region" description="Helical" evidence="5">
    <location>
        <begin position="347"/>
        <end position="368"/>
    </location>
</feature>
<comment type="caution">
    <text evidence="8">The sequence shown here is derived from an EMBL/GenBank/DDBJ whole genome shotgun (WGS) entry which is preliminary data.</text>
</comment>
<dbReference type="EMBL" id="JAQQWK010000011">
    <property type="protein sequence ID" value="KAK8023701.1"/>
    <property type="molecule type" value="Genomic_DNA"/>
</dbReference>
<evidence type="ECO:0000313" key="8">
    <source>
        <dbReference type="EMBL" id="KAK8023701.1"/>
    </source>
</evidence>
<comment type="subcellular location">
    <subcellularLocation>
        <location evidence="1">Membrane</location>
        <topology evidence="1">Multi-pass membrane protein</topology>
    </subcellularLocation>
</comment>
<feature type="transmembrane region" description="Helical" evidence="5">
    <location>
        <begin position="96"/>
        <end position="115"/>
    </location>
</feature>
<dbReference type="Proteomes" id="UP001444661">
    <property type="component" value="Unassembled WGS sequence"/>
</dbReference>
<keyword evidence="4 5" id="KW-0472">Membrane</keyword>
<dbReference type="PANTHER" id="PTHR23501">
    <property type="entry name" value="MAJOR FACILITATOR SUPERFAMILY"/>
    <property type="match status" value="1"/>
</dbReference>